<dbReference type="Pfam" id="PF13516">
    <property type="entry name" value="LRR_6"/>
    <property type="match status" value="2"/>
</dbReference>
<reference evidence="1 2" key="1">
    <citation type="submission" date="2018-06" db="EMBL/GenBank/DDBJ databases">
        <title>Comparative genomics reveals the genomic features of Rhizophagus irregularis, R. cerebriforme, R. diaphanum and Gigaspora rosea, and their symbiotic lifestyle signature.</title>
        <authorList>
            <person name="Morin E."/>
            <person name="San Clemente H."/>
            <person name="Chen E.C.H."/>
            <person name="De La Providencia I."/>
            <person name="Hainaut M."/>
            <person name="Kuo A."/>
            <person name="Kohler A."/>
            <person name="Murat C."/>
            <person name="Tang N."/>
            <person name="Roy S."/>
            <person name="Loubradou J."/>
            <person name="Henrissat B."/>
            <person name="Grigoriev I.V."/>
            <person name="Corradi N."/>
            <person name="Roux C."/>
            <person name="Martin F.M."/>
        </authorList>
    </citation>
    <scope>NUCLEOTIDE SEQUENCE [LARGE SCALE GENOMIC DNA]</scope>
    <source>
        <strain evidence="1 2">DAOM 194757</strain>
    </source>
</reference>
<dbReference type="OrthoDB" id="120976at2759"/>
<evidence type="ECO:0000313" key="1">
    <source>
        <dbReference type="EMBL" id="RIB13731.1"/>
    </source>
</evidence>
<dbReference type="AlphaFoldDB" id="A0A397UVU8"/>
<gene>
    <name evidence="1" type="ORF">C2G38_2197000</name>
</gene>
<dbReference type="Proteomes" id="UP000266673">
    <property type="component" value="Unassembled WGS sequence"/>
</dbReference>
<dbReference type="InterPro" id="IPR032675">
    <property type="entry name" value="LRR_dom_sf"/>
</dbReference>
<keyword evidence="2" id="KW-1185">Reference proteome</keyword>
<dbReference type="SUPFAM" id="SSF52047">
    <property type="entry name" value="RNI-like"/>
    <property type="match status" value="1"/>
</dbReference>
<name>A0A397UVU8_9GLOM</name>
<sequence>MATYLLDLNCKEPRDFVLSPEVLGKNWNEKLAYLYQDTQLEYARKVKFSNSKSLLPRLKLLVEAISKNNTLTSLELTSNNINSKEGKETHYKNTILISLDLDYNTINTESGKANANRNWNCQNFS</sequence>
<dbReference type="Gene3D" id="3.80.10.10">
    <property type="entry name" value="Ribonuclease Inhibitor"/>
    <property type="match status" value="1"/>
</dbReference>
<protein>
    <submittedName>
        <fullName evidence="1">Uncharacterized protein</fullName>
    </submittedName>
</protein>
<accession>A0A397UVU8</accession>
<dbReference type="EMBL" id="QKWP01000895">
    <property type="protein sequence ID" value="RIB13731.1"/>
    <property type="molecule type" value="Genomic_DNA"/>
</dbReference>
<dbReference type="InterPro" id="IPR001611">
    <property type="entry name" value="Leu-rich_rpt"/>
</dbReference>
<evidence type="ECO:0000313" key="2">
    <source>
        <dbReference type="Proteomes" id="UP000266673"/>
    </source>
</evidence>
<proteinExistence type="predicted"/>
<comment type="caution">
    <text evidence="1">The sequence shown here is derived from an EMBL/GenBank/DDBJ whole genome shotgun (WGS) entry which is preliminary data.</text>
</comment>
<organism evidence="1 2">
    <name type="scientific">Gigaspora rosea</name>
    <dbReference type="NCBI Taxonomy" id="44941"/>
    <lineage>
        <taxon>Eukaryota</taxon>
        <taxon>Fungi</taxon>
        <taxon>Fungi incertae sedis</taxon>
        <taxon>Mucoromycota</taxon>
        <taxon>Glomeromycotina</taxon>
        <taxon>Glomeromycetes</taxon>
        <taxon>Diversisporales</taxon>
        <taxon>Gigasporaceae</taxon>
        <taxon>Gigaspora</taxon>
    </lineage>
</organism>